<accession>A0ABY9V565</accession>
<proteinExistence type="predicted"/>
<reference evidence="1 2" key="1">
    <citation type="submission" date="2023-02" db="EMBL/GenBank/DDBJ databases">
        <title>Streptomyces sp. SCA4-21 with antifungal activity against Fusarium oxysporum f. sp. cubense, Streptomyces sp. SCA2-17 with antifungal activity against Fusarium oxysporum f. sp. cubense.</title>
        <authorList>
            <person name="Qi D."/>
        </authorList>
    </citation>
    <scope>NUCLEOTIDE SEQUENCE [LARGE SCALE GENOMIC DNA]</scope>
    <source>
        <strain evidence="1 2">SCA4-21</strain>
    </source>
</reference>
<dbReference type="RefSeq" id="WP_311038456.1">
    <property type="nucleotide sequence ID" value="NZ_CP117522.1"/>
</dbReference>
<protein>
    <submittedName>
        <fullName evidence="1">Uncharacterized protein</fullName>
    </submittedName>
</protein>
<gene>
    <name evidence="1" type="ORF">PS467_34250</name>
</gene>
<dbReference type="EMBL" id="CP117522">
    <property type="protein sequence ID" value="WNF00025.1"/>
    <property type="molecule type" value="Genomic_DNA"/>
</dbReference>
<organism evidence="1 2">
    <name type="scientific">Streptomyces luomodiensis</name>
    <dbReference type="NCBI Taxonomy" id="3026192"/>
    <lineage>
        <taxon>Bacteria</taxon>
        <taxon>Bacillati</taxon>
        <taxon>Actinomycetota</taxon>
        <taxon>Actinomycetes</taxon>
        <taxon>Kitasatosporales</taxon>
        <taxon>Streptomycetaceae</taxon>
        <taxon>Streptomyces</taxon>
    </lineage>
</organism>
<sequence length="192" mass="21367">MAAGFQCIDLSAWYNNVGLTRPDNTSAGAFNVWRNSLPAPELPCGQRVTVEGVPFLLPPADGDRYDNVRCDGQVAPVPRGAYDWVYLLTTAERRVEDEMALHFADGAVDFEPLRVSDFWVAPAAFGETAAFTTTVMHYPRHVQRNVPATVWSQRVPVTRRGRLRAVRFPDNLAVHILAMTLCEAERRSHGAD</sequence>
<keyword evidence="2" id="KW-1185">Reference proteome</keyword>
<dbReference type="Proteomes" id="UP001305606">
    <property type="component" value="Chromosome"/>
</dbReference>
<evidence type="ECO:0000313" key="1">
    <source>
        <dbReference type="EMBL" id="WNF00025.1"/>
    </source>
</evidence>
<evidence type="ECO:0000313" key="2">
    <source>
        <dbReference type="Proteomes" id="UP001305606"/>
    </source>
</evidence>
<name>A0ABY9V565_9ACTN</name>